<sequence length="195" mass="21773">MAATTTTSTTTGTVIAIYNLFSSLSSNPKQSQKAPFSLFSKTLKKPSLFSLKQQPHKTDFVVFSKNPISRFFTSVEKHLDDRFVSFDDDDDDKPREECGVVIIYSDPEASRLCYFSVTHATASWTRRLLKEAGAKEIHMIIASPPIISSCYYVKLGEVKVKRVGDYMDDGFNGTIEAIDGGWVQGPRNRNENQGV</sequence>
<protein>
    <submittedName>
        <fullName evidence="1">Uncharacterized protein</fullName>
    </submittedName>
</protein>
<keyword evidence="2" id="KW-1185">Reference proteome</keyword>
<evidence type="ECO:0000313" key="2">
    <source>
        <dbReference type="Proteomes" id="UP001164250"/>
    </source>
</evidence>
<accession>A0ACC1BMU2</accession>
<name>A0ACC1BMU2_9ROSI</name>
<proteinExistence type="predicted"/>
<comment type="caution">
    <text evidence="1">The sequence shown here is derived from an EMBL/GenBank/DDBJ whole genome shotgun (WGS) entry which is preliminary data.</text>
</comment>
<dbReference type="EMBL" id="CM047900">
    <property type="protein sequence ID" value="KAJ0100235.1"/>
    <property type="molecule type" value="Genomic_DNA"/>
</dbReference>
<organism evidence="1 2">
    <name type="scientific">Pistacia atlantica</name>
    <dbReference type="NCBI Taxonomy" id="434234"/>
    <lineage>
        <taxon>Eukaryota</taxon>
        <taxon>Viridiplantae</taxon>
        <taxon>Streptophyta</taxon>
        <taxon>Embryophyta</taxon>
        <taxon>Tracheophyta</taxon>
        <taxon>Spermatophyta</taxon>
        <taxon>Magnoliopsida</taxon>
        <taxon>eudicotyledons</taxon>
        <taxon>Gunneridae</taxon>
        <taxon>Pentapetalae</taxon>
        <taxon>rosids</taxon>
        <taxon>malvids</taxon>
        <taxon>Sapindales</taxon>
        <taxon>Anacardiaceae</taxon>
        <taxon>Pistacia</taxon>
    </lineage>
</organism>
<dbReference type="Proteomes" id="UP001164250">
    <property type="component" value="Chromosome 4"/>
</dbReference>
<reference evidence="2" key="1">
    <citation type="journal article" date="2023" name="G3 (Bethesda)">
        <title>Genome assembly and association tests identify interacting loci associated with vigor, precocity, and sex in interspecific pistachio rootstocks.</title>
        <authorList>
            <person name="Palmer W."/>
            <person name="Jacygrad E."/>
            <person name="Sagayaradj S."/>
            <person name="Cavanaugh K."/>
            <person name="Han R."/>
            <person name="Bertier L."/>
            <person name="Beede B."/>
            <person name="Kafkas S."/>
            <person name="Golino D."/>
            <person name="Preece J."/>
            <person name="Michelmore R."/>
        </authorList>
    </citation>
    <scope>NUCLEOTIDE SEQUENCE [LARGE SCALE GENOMIC DNA]</scope>
</reference>
<evidence type="ECO:0000313" key="1">
    <source>
        <dbReference type="EMBL" id="KAJ0100235.1"/>
    </source>
</evidence>
<gene>
    <name evidence="1" type="ORF">Patl1_19748</name>
</gene>